<feature type="transmembrane region" description="Helical" evidence="7">
    <location>
        <begin position="270"/>
        <end position="290"/>
    </location>
</feature>
<sequence length="305" mass="34680">MRRAYGNRREQNVKQTQGDRIFDFINISLLLSIAALVLYPLIFVLSASISNPIHIVSGDLWLWPKELTFVGYKRIFENKDIMNGYGNTILYTIVGTALNLVLTICAAYPLSRRDLKGRNLITALIVFTMFFSGGLIPTYLLMKNLHLLNSMWALILPSAISVYNVVIMRSFFQNSIPNEMQEAASIDGCDNFRILTRVVLPLSMPIIAVMILFYAVSHWNAFFSALIYLSDRDKYPLQLVLREILIQGQMQDMVDMTDDTLVKKMMEVEAIKYGVVVVANLPVLILYPFLQRYFVKGIMIGALKG</sequence>
<dbReference type="Proteomes" id="UP000616779">
    <property type="component" value="Unassembled WGS sequence"/>
</dbReference>
<keyword evidence="3" id="KW-1003">Cell membrane</keyword>
<feature type="transmembrane region" description="Helical" evidence="7">
    <location>
        <begin position="152"/>
        <end position="172"/>
    </location>
</feature>
<dbReference type="Pfam" id="PF00528">
    <property type="entry name" value="BPD_transp_1"/>
    <property type="match status" value="1"/>
</dbReference>
<name>A0ABX1Y2C8_9BACL</name>
<keyword evidence="6 7" id="KW-0472">Membrane</keyword>
<dbReference type="SUPFAM" id="SSF161098">
    <property type="entry name" value="MetI-like"/>
    <property type="match status" value="1"/>
</dbReference>
<accession>A0ABX1Y2C8</accession>
<proteinExistence type="inferred from homology"/>
<evidence type="ECO:0000313" key="10">
    <source>
        <dbReference type="Proteomes" id="UP000616779"/>
    </source>
</evidence>
<dbReference type="PROSITE" id="PS50928">
    <property type="entry name" value="ABC_TM1"/>
    <property type="match status" value="1"/>
</dbReference>
<organism evidence="9 10">
    <name type="scientific">Paenibacillus phytorum</name>
    <dbReference type="NCBI Taxonomy" id="2654977"/>
    <lineage>
        <taxon>Bacteria</taxon>
        <taxon>Bacillati</taxon>
        <taxon>Bacillota</taxon>
        <taxon>Bacilli</taxon>
        <taxon>Bacillales</taxon>
        <taxon>Paenibacillaceae</taxon>
        <taxon>Paenibacillus</taxon>
    </lineage>
</organism>
<evidence type="ECO:0000313" key="9">
    <source>
        <dbReference type="EMBL" id="NOU74906.1"/>
    </source>
</evidence>
<feature type="transmembrane region" description="Helical" evidence="7">
    <location>
        <begin position="120"/>
        <end position="140"/>
    </location>
</feature>
<keyword evidence="2 7" id="KW-0813">Transport</keyword>
<gene>
    <name evidence="9" type="ORF">GC098_26550</name>
</gene>
<feature type="transmembrane region" description="Helical" evidence="7">
    <location>
        <begin position="89"/>
        <end position="108"/>
    </location>
</feature>
<dbReference type="Gene3D" id="1.10.3720.10">
    <property type="entry name" value="MetI-like"/>
    <property type="match status" value="1"/>
</dbReference>
<comment type="caution">
    <text evidence="9">The sequence shown here is derived from an EMBL/GenBank/DDBJ whole genome shotgun (WGS) entry which is preliminary data.</text>
</comment>
<dbReference type="CDD" id="cd06261">
    <property type="entry name" value="TM_PBP2"/>
    <property type="match status" value="1"/>
</dbReference>
<comment type="similarity">
    <text evidence="7">Belongs to the binding-protein-dependent transport system permease family.</text>
</comment>
<reference evidence="9 10" key="1">
    <citation type="submission" date="2019-10" db="EMBL/GenBank/DDBJ databases">
        <title>Description of Paenibacillus terrestris sp. nov.</title>
        <authorList>
            <person name="Carlier A."/>
            <person name="Qi S."/>
        </authorList>
    </citation>
    <scope>NUCLEOTIDE SEQUENCE [LARGE SCALE GENOMIC DNA]</scope>
    <source>
        <strain evidence="9 10">LMG 31458</strain>
    </source>
</reference>
<keyword evidence="5 7" id="KW-1133">Transmembrane helix</keyword>
<comment type="subcellular location">
    <subcellularLocation>
        <location evidence="1 7">Cell membrane</location>
        <topology evidence="1 7">Multi-pass membrane protein</topology>
    </subcellularLocation>
</comment>
<keyword evidence="10" id="KW-1185">Reference proteome</keyword>
<evidence type="ECO:0000256" key="3">
    <source>
        <dbReference type="ARBA" id="ARBA00022475"/>
    </source>
</evidence>
<dbReference type="InterPro" id="IPR035906">
    <property type="entry name" value="MetI-like_sf"/>
</dbReference>
<keyword evidence="4 7" id="KW-0812">Transmembrane</keyword>
<evidence type="ECO:0000256" key="1">
    <source>
        <dbReference type="ARBA" id="ARBA00004651"/>
    </source>
</evidence>
<feature type="domain" description="ABC transmembrane type-1" evidence="8">
    <location>
        <begin position="85"/>
        <end position="294"/>
    </location>
</feature>
<evidence type="ECO:0000256" key="6">
    <source>
        <dbReference type="ARBA" id="ARBA00023136"/>
    </source>
</evidence>
<evidence type="ECO:0000259" key="8">
    <source>
        <dbReference type="PROSITE" id="PS50928"/>
    </source>
</evidence>
<evidence type="ECO:0000256" key="5">
    <source>
        <dbReference type="ARBA" id="ARBA00022989"/>
    </source>
</evidence>
<dbReference type="PANTHER" id="PTHR43744:SF9">
    <property type="entry name" value="POLYGALACTURONAN_RHAMNOGALACTURONAN TRANSPORT SYSTEM PERMEASE PROTEIN YTCP"/>
    <property type="match status" value="1"/>
</dbReference>
<dbReference type="RefSeq" id="WP_171646297.1">
    <property type="nucleotide sequence ID" value="NZ_WHOA01000190.1"/>
</dbReference>
<dbReference type="PANTHER" id="PTHR43744">
    <property type="entry name" value="ABC TRANSPORTER PERMEASE PROTEIN MG189-RELATED-RELATED"/>
    <property type="match status" value="1"/>
</dbReference>
<protein>
    <submittedName>
        <fullName evidence="9">ABC transporter permease subunit</fullName>
    </submittedName>
</protein>
<dbReference type="EMBL" id="WHOA01000190">
    <property type="protein sequence ID" value="NOU74906.1"/>
    <property type="molecule type" value="Genomic_DNA"/>
</dbReference>
<evidence type="ECO:0000256" key="7">
    <source>
        <dbReference type="RuleBase" id="RU363032"/>
    </source>
</evidence>
<evidence type="ECO:0000256" key="2">
    <source>
        <dbReference type="ARBA" id="ARBA00022448"/>
    </source>
</evidence>
<feature type="transmembrane region" description="Helical" evidence="7">
    <location>
        <begin position="21"/>
        <end position="42"/>
    </location>
</feature>
<evidence type="ECO:0000256" key="4">
    <source>
        <dbReference type="ARBA" id="ARBA00022692"/>
    </source>
</evidence>
<dbReference type="InterPro" id="IPR000515">
    <property type="entry name" value="MetI-like"/>
</dbReference>